<dbReference type="Gene3D" id="1.10.260.40">
    <property type="entry name" value="lambda repressor-like DNA-binding domains"/>
    <property type="match status" value="1"/>
</dbReference>
<dbReference type="InterPro" id="IPR010982">
    <property type="entry name" value="Lambda_DNA-bd_dom_sf"/>
</dbReference>
<dbReference type="InterPro" id="IPR050400">
    <property type="entry name" value="Bact_Cytoskel_RodZ"/>
</dbReference>
<dbReference type="EMBL" id="CAADFT010000029">
    <property type="protein sequence ID" value="VFK43898.1"/>
    <property type="molecule type" value="Genomic_DNA"/>
</dbReference>
<organism evidence="3">
    <name type="scientific">Candidatus Kentrum sp. TC</name>
    <dbReference type="NCBI Taxonomy" id="2126339"/>
    <lineage>
        <taxon>Bacteria</taxon>
        <taxon>Pseudomonadati</taxon>
        <taxon>Pseudomonadota</taxon>
        <taxon>Gammaproteobacteria</taxon>
        <taxon>Candidatus Kentrum</taxon>
    </lineage>
</organism>
<dbReference type="Pfam" id="PF13464">
    <property type="entry name" value="RodZ_C"/>
    <property type="match status" value="1"/>
</dbReference>
<proteinExistence type="predicted"/>
<keyword evidence="1" id="KW-0472">Membrane</keyword>
<evidence type="ECO:0000313" key="3">
    <source>
        <dbReference type="EMBL" id="VFK43898.1"/>
    </source>
</evidence>
<sequence length="345" mass="39131">MGRFQTTTMITPFSLGDAAVFTDEEEKGSGEQLREARRARDLSIEDVSIHLRVSSATIRNLEEEDYHKLPGPVFVRGYLNAYARLLRIPPNRILSAFERHNLTPPTLTRNVVDQSQACGSHILMRVATSLIFLCLIALVFSWWRTTIHRDNYGRYEEFDALLERRDRQIAEQKASEHNPGKEMIASIQPSSETSPEYAFAADTPPSSLVNTSVAYPASRNSWAFRENAYSMIRETTIGSMTREAMTLAPATLSPVSEKDHLVVHLSGDSWVEIYDRFEKRLFYQLGSSGQTYEFEGNGPFRVVLGYAHAAKIIYNGKSFDHTPYIHRKVAEFSVKNKPDSVDITR</sequence>
<dbReference type="GO" id="GO:0003677">
    <property type="term" value="F:DNA binding"/>
    <property type="evidence" value="ECO:0007669"/>
    <property type="project" value="InterPro"/>
</dbReference>
<feature type="transmembrane region" description="Helical" evidence="1">
    <location>
        <begin position="122"/>
        <end position="143"/>
    </location>
</feature>
<dbReference type="AlphaFoldDB" id="A0A450YQS3"/>
<reference evidence="3" key="1">
    <citation type="submission" date="2019-02" db="EMBL/GenBank/DDBJ databases">
        <authorList>
            <person name="Gruber-Vodicka R. H."/>
            <person name="Seah K. B. B."/>
        </authorList>
    </citation>
    <scope>NUCLEOTIDE SEQUENCE</scope>
    <source>
        <strain evidence="3">BECK_BZ125</strain>
    </source>
</reference>
<keyword evidence="1" id="KW-1133">Transmembrane helix</keyword>
<evidence type="ECO:0000256" key="1">
    <source>
        <dbReference type="SAM" id="Phobius"/>
    </source>
</evidence>
<name>A0A450YQS3_9GAMM</name>
<evidence type="ECO:0000259" key="2">
    <source>
        <dbReference type="Pfam" id="PF13464"/>
    </source>
</evidence>
<accession>A0A450YQS3</accession>
<feature type="domain" description="Cytoskeleton protein RodZ-like C-terminal" evidence="2">
    <location>
        <begin position="262"/>
        <end position="333"/>
    </location>
</feature>
<dbReference type="InterPro" id="IPR025194">
    <property type="entry name" value="RodZ-like_C"/>
</dbReference>
<dbReference type="Pfam" id="PF13413">
    <property type="entry name" value="HTH_25"/>
    <property type="match status" value="1"/>
</dbReference>
<dbReference type="SUPFAM" id="SSF47413">
    <property type="entry name" value="lambda repressor-like DNA-binding domains"/>
    <property type="match status" value="1"/>
</dbReference>
<keyword evidence="1" id="KW-0812">Transmembrane</keyword>
<gene>
    <name evidence="3" type="ORF">BECKTC1821E_GA0114239_102925</name>
</gene>
<dbReference type="PANTHER" id="PTHR34475:SF1">
    <property type="entry name" value="CYTOSKELETON PROTEIN RODZ"/>
    <property type="match status" value="1"/>
</dbReference>
<protein>
    <submittedName>
        <fullName evidence="3">Protein RodZ, contains Xre-like HTH and DUF4115 domains</fullName>
    </submittedName>
</protein>
<dbReference type="PANTHER" id="PTHR34475">
    <property type="match status" value="1"/>
</dbReference>